<feature type="transmembrane region" description="Helical" evidence="1">
    <location>
        <begin position="88"/>
        <end position="108"/>
    </location>
</feature>
<keyword evidence="1" id="KW-0812">Transmembrane</keyword>
<feature type="transmembrane region" description="Helical" evidence="1">
    <location>
        <begin position="48"/>
        <end position="68"/>
    </location>
</feature>
<proteinExistence type="predicted"/>
<dbReference type="EMBL" id="JAWJYY010000001">
    <property type="protein sequence ID" value="MDV4316166.1"/>
    <property type="molecule type" value="Genomic_DNA"/>
</dbReference>
<dbReference type="Proteomes" id="UP000503440">
    <property type="component" value="Chromosome"/>
</dbReference>
<protein>
    <submittedName>
        <fullName evidence="3">Uncharacterized protein</fullName>
    </submittedName>
</protein>
<sequence>MQPNVTPPPLISNNNRNETLALVHGIYAGLLSFSAVVFLYLEYQQRSIATVNLVIVMALMLLLIYLNISACLKVKRGDGEGRTLSRILAVLMLLSFPIGTVLGAIALWKSSSKQWQN</sequence>
<dbReference type="EMBL" id="CP044455">
    <property type="protein sequence ID" value="QIC69731.1"/>
    <property type="molecule type" value="Genomic_DNA"/>
</dbReference>
<keyword evidence="1" id="KW-0472">Membrane</keyword>
<evidence type="ECO:0000313" key="3">
    <source>
        <dbReference type="EMBL" id="QIC69731.1"/>
    </source>
</evidence>
<evidence type="ECO:0000313" key="2">
    <source>
        <dbReference type="EMBL" id="MDV4316166.1"/>
    </source>
</evidence>
<dbReference type="RefSeq" id="WP_005179182.1">
    <property type="nucleotide sequence ID" value="NZ_CP041291.1"/>
</dbReference>
<dbReference type="AlphaFoldDB" id="A0A6C0Y0L2"/>
<dbReference type="Proteomes" id="UP001284654">
    <property type="component" value="Unassembled WGS sequence"/>
</dbReference>
<organism evidence="3 4">
    <name type="scientific">Acinetobacter indicus</name>
    <dbReference type="NCBI Taxonomy" id="756892"/>
    <lineage>
        <taxon>Bacteria</taxon>
        <taxon>Pseudomonadati</taxon>
        <taxon>Pseudomonadota</taxon>
        <taxon>Gammaproteobacteria</taxon>
        <taxon>Moraxellales</taxon>
        <taxon>Moraxellaceae</taxon>
        <taxon>Acinetobacter</taxon>
    </lineage>
</organism>
<accession>A0A6C0Y0L2</accession>
<gene>
    <name evidence="3" type="ORF">FSC09_04600</name>
    <name evidence="2" type="ORF">MSG88_10395</name>
</gene>
<reference evidence="3 4" key="1">
    <citation type="submission" date="2019-09" db="EMBL/GenBank/DDBJ databases">
        <title>Non-baumannii Acinetobacter spp. carrying blaNDM-1 isolated in China.</title>
        <authorList>
            <person name="Cui C."/>
            <person name="Chen C."/>
            <person name="Sun J."/>
            <person name="Liu Y."/>
        </authorList>
    </citation>
    <scope>NUCLEOTIDE SEQUENCE [LARGE SCALE GENOMIC DNA]</scope>
    <source>
        <strain evidence="3 4">B18</strain>
    </source>
</reference>
<evidence type="ECO:0000313" key="4">
    <source>
        <dbReference type="Proteomes" id="UP000503440"/>
    </source>
</evidence>
<feature type="transmembrane region" description="Helical" evidence="1">
    <location>
        <begin position="20"/>
        <end position="41"/>
    </location>
</feature>
<reference evidence="2" key="2">
    <citation type="submission" date="2023-10" db="EMBL/GenBank/DDBJ databases">
        <authorList>
            <person name="Sykes E.M.E."/>
            <person name="Khan I.U.H."/>
            <person name="Kumar A."/>
        </authorList>
    </citation>
    <scope>NUCLEOTIDE SEQUENCE</scope>
    <source>
        <strain evidence="2">IK5</strain>
    </source>
</reference>
<evidence type="ECO:0000256" key="1">
    <source>
        <dbReference type="SAM" id="Phobius"/>
    </source>
</evidence>
<keyword evidence="1" id="KW-1133">Transmembrane helix</keyword>
<name>A0A6C0Y0L2_9GAMM</name>